<evidence type="ECO:0000313" key="1">
    <source>
        <dbReference type="EMBL" id="EAQ79333.1"/>
    </source>
</evidence>
<name>A3ZVI7_9BACT</name>
<proteinExistence type="predicted"/>
<dbReference type="EMBL" id="AANZ01000014">
    <property type="protein sequence ID" value="EAQ79333.1"/>
    <property type="molecule type" value="Genomic_DNA"/>
</dbReference>
<accession>A3ZVI7</accession>
<protein>
    <submittedName>
        <fullName evidence="1">Uncharacterized protein</fullName>
    </submittedName>
</protein>
<gene>
    <name evidence="1" type="ORF">DSM3645_02618</name>
</gene>
<comment type="caution">
    <text evidence="1">The sequence shown here is derived from an EMBL/GenBank/DDBJ whole genome shotgun (WGS) entry which is preliminary data.</text>
</comment>
<dbReference type="HOGENOM" id="CLU_3412398_0_0_0"/>
<organism evidence="1 2">
    <name type="scientific">Blastopirellula marina DSM 3645</name>
    <dbReference type="NCBI Taxonomy" id="314230"/>
    <lineage>
        <taxon>Bacteria</taxon>
        <taxon>Pseudomonadati</taxon>
        <taxon>Planctomycetota</taxon>
        <taxon>Planctomycetia</taxon>
        <taxon>Pirellulales</taxon>
        <taxon>Pirellulaceae</taxon>
        <taxon>Blastopirellula</taxon>
    </lineage>
</organism>
<sequence>MLRGQHRCKSFERPATGGFSYGFVVLSP</sequence>
<dbReference type="STRING" id="314230.DSM3645_02618"/>
<evidence type="ECO:0000313" key="2">
    <source>
        <dbReference type="Proteomes" id="UP000004358"/>
    </source>
</evidence>
<reference evidence="1 2" key="1">
    <citation type="submission" date="2006-02" db="EMBL/GenBank/DDBJ databases">
        <authorList>
            <person name="Amann R."/>
            <person name="Ferriera S."/>
            <person name="Johnson J."/>
            <person name="Kravitz S."/>
            <person name="Halpern A."/>
            <person name="Remington K."/>
            <person name="Beeson K."/>
            <person name="Tran B."/>
            <person name="Rogers Y.-H."/>
            <person name="Friedman R."/>
            <person name="Venter J.C."/>
        </authorList>
    </citation>
    <scope>NUCLEOTIDE SEQUENCE [LARGE SCALE GENOMIC DNA]</scope>
    <source>
        <strain evidence="1 2">DSM 3645</strain>
    </source>
</reference>
<dbReference type="AlphaFoldDB" id="A3ZVI7"/>
<dbReference type="Proteomes" id="UP000004358">
    <property type="component" value="Unassembled WGS sequence"/>
</dbReference>